<dbReference type="Proteomes" id="UP000276776">
    <property type="component" value="Unassembled WGS sequence"/>
</dbReference>
<accession>A0A0N5D2W5</accession>
<evidence type="ECO:0000313" key="2">
    <source>
        <dbReference type="Proteomes" id="UP000276776"/>
    </source>
</evidence>
<reference evidence="3" key="1">
    <citation type="submission" date="2017-02" db="UniProtKB">
        <authorList>
            <consortium name="WormBaseParasite"/>
        </authorList>
    </citation>
    <scope>IDENTIFICATION</scope>
</reference>
<proteinExistence type="predicted"/>
<dbReference type="OrthoDB" id="5912690at2759"/>
<organism evidence="3">
    <name type="scientific">Thelazia callipaeda</name>
    <name type="common">Oriental eyeworm</name>
    <name type="synonym">Parasitic nematode</name>
    <dbReference type="NCBI Taxonomy" id="103827"/>
    <lineage>
        <taxon>Eukaryota</taxon>
        <taxon>Metazoa</taxon>
        <taxon>Ecdysozoa</taxon>
        <taxon>Nematoda</taxon>
        <taxon>Chromadorea</taxon>
        <taxon>Rhabditida</taxon>
        <taxon>Spirurina</taxon>
        <taxon>Spiruromorpha</taxon>
        <taxon>Thelazioidea</taxon>
        <taxon>Thelaziidae</taxon>
        <taxon>Thelazia</taxon>
    </lineage>
</organism>
<evidence type="ECO:0000313" key="3">
    <source>
        <dbReference type="WBParaSite" id="TCLT_0000724501-mRNA-1"/>
    </source>
</evidence>
<evidence type="ECO:0000313" key="1">
    <source>
        <dbReference type="EMBL" id="VDN04670.1"/>
    </source>
</evidence>
<reference evidence="1 2" key="2">
    <citation type="submission" date="2018-11" db="EMBL/GenBank/DDBJ databases">
        <authorList>
            <consortium name="Pathogen Informatics"/>
        </authorList>
    </citation>
    <scope>NUCLEOTIDE SEQUENCE [LARGE SCALE GENOMIC DNA]</scope>
</reference>
<name>A0A0N5D2W5_THECL</name>
<dbReference type="OMA" id="CSYRINE"/>
<sequence>MELKLNEMSHLTNFLLGSLLLHFEIAKSHCSYRINEAIQRCVQPVAQYAKILNQQLHANRVKNITAV</sequence>
<protein>
    <submittedName>
        <fullName evidence="3">Secreted protein</fullName>
    </submittedName>
</protein>
<dbReference type="WBParaSite" id="TCLT_0000724501-mRNA-1">
    <property type="protein sequence ID" value="TCLT_0000724501-mRNA-1"/>
    <property type="gene ID" value="TCLT_0000724501"/>
</dbReference>
<dbReference type="EMBL" id="UYYF01004488">
    <property type="protein sequence ID" value="VDN04670.1"/>
    <property type="molecule type" value="Genomic_DNA"/>
</dbReference>
<dbReference type="AlphaFoldDB" id="A0A0N5D2W5"/>
<keyword evidence="2" id="KW-1185">Reference proteome</keyword>
<gene>
    <name evidence="1" type="ORF">TCLT_LOCUS7234</name>
</gene>